<dbReference type="Pfam" id="PF00903">
    <property type="entry name" value="Glyoxalase"/>
    <property type="match status" value="1"/>
</dbReference>
<accession>A0A6G4WB37</accession>
<dbReference type="PROSITE" id="PS51819">
    <property type="entry name" value="VOC"/>
    <property type="match status" value="1"/>
</dbReference>
<proteinExistence type="predicted"/>
<dbReference type="SUPFAM" id="SSF54593">
    <property type="entry name" value="Glyoxalase/Bleomycin resistance protein/Dihydroxybiphenyl dioxygenase"/>
    <property type="match status" value="1"/>
</dbReference>
<feature type="domain" description="VOC" evidence="1">
    <location>
        <begin position="1"/>
        <end position="130"/>
    </location>
</feature>
<dbReference type="InterPro" id="IPR037523">
    <property type="entry name" value="VOC_core"/>
</dbReference>
<evidence type="ECO:0000313" key="2">
    <source>
        <dbReference type="EMBL" id="NGO51819.1"/>
    </source>
</evidence>
<evidence type="ECO:0000313" key="3">
    <source>
        <dbReference type="Proteomes" id="UP001642900"/>
    </source>
</evidence>
<dbReference type="InterPro" id="IPR004360">
    <property type="entry name" value="Glyas_Fos-R_dOase_dom"/>
</dbReference>
<comment type="caution">
    <text evidence="2">The sequence shown here is derived from an EMBL/GenBank/DDBJ whole genome shotgun (WGS) entry which is preliminary data.</text>
</comment>
<keyword evidence="3" id="KW-1185">Reference proteome</keyword>
<dbReference type="PANTHER" id="PTHR35006:SF2">
    <property type="entry name" value="GLYOXALASE FAMILY PROTEIN (AFU_ORTHOLOGUE AFUA_5G14830)"/>
    <property type="match status" value="1"/>
</dbReference>
<protein>
    <submittedName>
        <fullName evidence="2">VOC family protein</fullName>
    </submittedName>
</protein>
<evidence type="ECO:0000259" key="1">
    <source>
        <dbReference type="PROSITE" id="PS51819"/>
    </source>
</evidence>
<reference evidence="2 3" key="1">
    <citation type="submission" date="2020-02" db="EMBL/GenBank/DDBJ databases">
        <title>Genome sequence of strain CCNWXJ40-4.</title>
        <authorList>
            <person name="Gao J."/>
            <person name="Sun J."/>
        </authorList>
    </citation>
    <scope>NUCLEOTIDE SEQUENCE [LARGE SCALE GENOMIC DNA]</scope>
    <source>
        <strain evidence="2 3">CCNWXJ 40-4</strain>
    </source>
</reference>
<name>A0A6G4WB37_9HYPH</name>
<dbReference type="Proteomes" id="UP001642900">
    <property type="component" value="Unassembled WGS sequence"/>
</dbReference>
<dbReference type="EMBL" id="JAAKZF010000011">
    <property type="protein sequence ID" value="NGO51819.1"/>
    <property type="molecule type" value="Genomic_DNA"/>
</dbReference>
<dbReference type="CDD" id="cd07262">
    <property type="entry name" value="VOC_like"/>
    <property type="match status" value="1"/>
</dbReference>
<dbReference type="AlphaFoldDB" id="A0A6G4WB37"/>
<organism evidence="2 3">
    <name type="scientific">Allomesorhizobium camelthorni</name>
    <dbReference type="NCBI Taxonomy" id="475069"/>
    <lineage>
        <taxon>Bacteria</taxon>
        <taxon>Pseudomonadati</taxon>
        <taxon>Pseudomonadota</taxon>
        <taxon>Alphaproteobacteria</taxon>
        <taxon>Hyphomicrobiales</taxon>
        <taxon>Phyllobacteriaceae</taxon>
        <taxon>Allomesorhizobium</taxon>
    </lineage>
</organism>
<gene>
    <name evidence="2" type="ORF">G6N73_11605</name>
</gene>
<dbReference type="RefSeq" id="WP_165027712.1">
    <property type="nucleotide sequence ID" value="NZ_JAAKZF010000011.1"/>
</dbReference>
<dbReference type="Gene3D" id="3.10.180.10">
    <property type="entry name" value="2,3-Dihydroxybiphenyl 1,2-Dioxygenase, domain 1"/>
    <property type="match status" value="1"/>
</dbReference>
<sequence length="132" mass="14334">MFDHIGFRVRDLEAARRFYDAIAEALGLATGDNTDTSFLLGRSAAEPMPFLWIGTDQPAFWSEEHTVSASPIHIAFQAKDRASVDAFHRAGLANGGTDNGAPGPRGPAEMKYYGAYVLDPDGNNIEAGFREE</sequence>
<dbReference type="PANTHER" id="PTHR35006">
    <property type="entry name" value="GLYOXALASE FAMILY PROTEIN (AFU_ORTHOLOGUE AFUA_5G14830)"/>
    <property type="match status" value="1"/>
</dbReference>
<dbReference type="InterPro" id="IPR029068">
    <property type="entry name" value="Glyas_Bleomycin-R_OHBP_Dase"/>
</dbReference>